<gene>
    <name evidence="1" type="ORF">EH165_01160</name>
</gene>
<evidence type="ECO:0000313" key="1">
    <source>
        <dbReference type="EMBL" id="AZI56980.1"/>
    </source>
</evidence>
<reference evidence="1 2" key="2">
    <citation type="submission" date="2018-12" db="EMBL/GenBank/DDBJ databases">
        <title>Nakamurella antarcticus sp. nov., isolated from Antarctica South Shetland Islands soil.</title>
        <authorList>
            <person name="Peng F."/>
        </authorList>
    </citation>
    <scope>NUCLEOTIDE SEQUENCE [LARGE SCALE GENOMIC DNA]</scope>
    <source>
        <strain evidence="1 2">S14-144</strain>
    </source>
</reference>
<dbReference type="KEGG" id="nak:EH165_01160"/>
<dbReference type="EMBL" id="CP034170">
    <property type="protein sequence ID" value="AZI56980.1"/>
    <property type="molecule type" value="Genomic_DNA"/>
</dbReference>
<evidence type="ECO:0000313" key="2">
    <source>
        <dbReference type="Proteomes" id="UP000268084"/>
    </source>
</evidence>
<keyword evidence="2" id="KW-1185">Reference proteome</keyword>
<dbReference type="Proteomes" id="UP000268084">
    <property type="component" value="Chromosome"/>
</dbReference>
<dbReference type="AlphaFoldDB" id="A0A3G8ZIE6"/>
<name>A0A3G8ZIE6_9ACTN</name>
<reference evidence="1 2" key="1">
    <citation type="submission" date="2018-11" db="EMBL/GenBank/DDBJ databases">
        <authorList>
            <person name="Da X."/>
        </authorList>
    </citation>
    <scope>NUCLEOTIDE SEQUENCE [LARGE SCALE GENOMIC DNA]</scope>
    <source>
        <strain evidence="1 2">S14-144</strain>
    </source>
</reference>
<proteinExistence type="predicted"/>
<protein>
    <submittedName>
        <fullName evidence="1">Uncharacterized protein</fullName>
    </submittedName>
</protein>
<sequence>MSVSLHDEQALAPAPGPAPIITWRRPAGIFLAAMDSPGSPSQPALEILGELHAEEGLDFDVDSRGNSLGSSEFGLNMMWWDEKGGLSEVWKYPRGRYVIGVESTRKRTAAAAKVTPPGFVRHSYTDHTANPPRIYYYLLVRRSLTTSVTYQDIQRRFTDLGAKPEWDACLWVQSKIDALLGLWPDITYDE</sequence>
<organism evidence="1 2">
    <name type="scientific">Nakamurella antarctica</name>
    <dbReference type="NCBI Taxonomy" id="1902245"/>
    <lineage>
        <taxon>Bacteria</taxon>
        <taxon>Bacillati</taxon>
        <taxon>Actinomycetota</taxon>
        <taxon>Actinomycetes</taxon>
        <taxon>Nakamurellales</taxon>
        <taxon>Nakamurellaceae</taxon>
        <taxon>Nakamurella</taxon>
    </lineage>
</organism>
<dbReference type="OrthoDB" id="3594523at2"/>
<accession>A0A3G8ZIE6</accession>